<feature type="compositionally biased region" description="Basic and acidic residues" evidence="1">
    <location>
        <begin position="304"/>
        <end position="320"/>
    </location>
</feature>
<feature type="compositionally biased region" description="Pro residues" evidence="1">
    <location>
        <begin position="107"/>
        <end position="116"/>
    </location>
</feature>
<feature type="region of interest" description="Disordered" evidence="1">
    <location>
        <begin position="49"/>
        <end position="119"/>
    </location>
</feature>
<dbReference type="AlphaFoldDB" id="A0A9N8L428"/>
<feature type="compositionally biased region" description="Acidic residues" evidence="1">
    <location>
        <begin position="173"/>
        <end position="186"/>
    </location>
</feature>
<feature type="chain" id="PRO_5040468929" evidence="2">
    <location>
        <begin position="20"/>
        <end position="358"/>
    </location>
</feature>
<evidence type="ECO:0000313" key="4">
    <source>
        <dbReference type="Proteomes" id="UP001154114"/>
    </source>
</evidence>
<feature type="region of interest" description="Disordered" evidence="1">
    <location>
        <begin position="135"/>
        <end position="240"/>
    </location>
</feature>
<organism evidence="3 4">
    <name type="scientific">Chrysodeixis includens</name>
    <name type="common">Soybean looper</name>
    <name type="synonym">Pseudoplusia includens</name>
    <dbReference type="NCBI Taxonomy" id="689277"/>
    <lineage>
        <taxon>Eukaryota</taxon>
        <taxon>Metazoa</taxon>
        <taxon>Ecdysozoa</taxon>
        <taxon>Arthropoda</taxon>
        <taxon>Hexapoda</taxon>
        <taxon>Insecta</taxon>
        <taxon>Pterygota</taxon>
        <taxon>Neoptera</taxon>
        <taxon>Endopterygota</taxon>
        <taxon>Lepidoptera</taxon>
        <taxon>Glossata</taxon>
        <taxon>Ditrysia</taxon>
        <taxon>Noctuoidea</taxon>
        <taxon>Noctuidae</taxon>
        <taxon>Plusiinae</taxon>
        <taxon>Chrysodeixis</taxon>
    </lineage>
</organism>
<name>A0A9N8L428_CHRIL</name>
<feature type="compositionally biased region" description="Basic residues" evidence="1">
    <location>
        <begin position="205"/>
        <end position="236"/>
    </location>
</feature>
<gene>
    <name evidence="3" type="ORF">CINC_LOCUS1858</name>
</gene>
<feature type="compositionally biased region" description="Basic and acidic residues" evidence="1">
    <location>
        <begin position="277"/>
        <end position="288"/>
    </location>
</feature>
<feature type="compositionally biased region" description="Basic and acidic residues" evidence="1">
    <location>
        <begin position="139"/>
        <end position="154"/>
    </location>
</feature>
<feature type="compositionally biased region" description="Polar residues" evidence="1">
    <location>
        <begin position="49"/>
        <end position="60"/>
    </location>
</feature>
<feature type="region of interest" description="Disordered" evidence="1">
    <location>
        <begin position="265"/>
        <end position="288"/>
    </location>
</feature>
<proteinExistence type="predicted"/>
<dbReference type="EMBL" id="LR824015">
    <property type="protein sequence ID" value="CAD0200170.1"/>
    <property type="molecule type" value="Genomic_DNA"/>
</dbReference>
<evidence type="ECO:0000256" key="1">
    <source>
        <dbReference type="SAM" id="MobiDB-lite"/>
    </source>
</evidence>
<feature type="compositionally biased region" description="Pro residues" evidence="1">
    <location>
        <begin position="77"/>
        <end position="97"/>
    </location>
</feature>
<feature type="signal peptide" evidence="2">
    <location>
        <begin position="1"/>
        <end position="19"/>
    </location>
</feature>
<dbReference type="OrthoDB" id="7493487at2759"/>
<evidence type="ECO:0000256" key="2">
    <source>
        <dbReference type="SAM" id="SignalP"/>
    </source>
</evidence>
<keyword evidence="2" id="KW-0732">Signal</keyword>
<accession>A0A9N8L428</accession>
<reference evidence="3" key="1">
    <citation type="submission" date="2021-12" db="EMBL/GenBank/DDBJ databases">
        <authorList>
            <person name="King R."/>
        </authorList>
    </citation>
    <scope>NUCLEOTIDE SEQUENCE</scope>
</reference>
<evidence type="ECO:0000313" key="3">
    <source>
        <dbReference type="EMBL" id="CAD0200170.1"/>
    </source>
</evidence>
<dbReference type="Proteomes" id="UP001154114">
    <property type="component" value="Chromosome 12"/>
</dbReference>
<feature type="compositionally biased region" description="Basic residues" evidence="1">
    <location>
        <begin position="155"/>
        <end position="168"/>
    </location>
</feature>
<feature type="compositionally biased region" description="Basic and acidic residues" evidence="1">
    <location>
        <begin position="187"/>
        <end position="197"/>
    </location>
</feature>
<keyword evidence="4" id="KW-1185">Reference proteome</keyword>
<sequence>MKTLIRRGLLLVGLSLTWAKDADLPLCPTNLQYFPQNLPMHCRLPGSSGPIQNPDTQGQPGQFPALPPQFGTMPPYYQSPPPNKQPNPIPIPIPPFQGLPGGMPPGQMGPPMPMPMPMIGGPPHKLPVIVMPFYSPDTSFKRPPPETRPKTENPRKKKKKKKRKKKHSHDSDTDSSADDNSSDDTSDTSRGRGRGSDEYGWWPERKKKKTYKKKTDKKITRRFNQHHSSKSHKNERKNKELLTPILQYVTKDGYVIFEKKISTNEAKDWLKPSSDARAQEEAKNEEKNVLDVLQKSVEETTKAELVRHVAVKEAESREKSDEEEGEEKENASHPTPKSFGKKHRQVQVGNLINPGAET</sequence>
<feature type="region of interest" description="Disordered" evidence="1">
    <location>
        <begin position="304"/>
        <end position="358"/>
    </location>
</feature>
<protein>
    <submittedName>
        <fullName evidence="3">Uncharacterized protein</fullName>
    </submittedName>
</protein>